<evidence type="ECO:0000313" key="3">
    <source>
        <dbReference type="Proteomes" id="UP000672602"/>
    </source>
</evidence>
<dbReference type="Pfam" id="PF03881">
    <property type="entry name" value="Fructosamin_kin"/>
    <property type="match status" value="1"/>
</dbReference>
<dbReference type="PANTHER" id="PTHR12149">
    <property type="entry name" value="FRUCTOSAMINE 3 KINASE-RELATED PROTEIN"/>
    <property type="match status" value="1"/>
</dbReference>
<keyword evidence="3" id="KW-1185">Reference proteome</keyword>
<gene>
    <name evidence="2" type="ORF">KAJ83_13110</name>
</gene>
<comment type="caution">
    <text evidence="2">The sequence shown here is derived from an EMBL/GenBank/DDBJ whole genome shotgun (WGS) entry which is preliminary data.</text>
</comment>
<evidence type="ECO:0000313" key="2">
    <source>
        <dbReference type="EMBL" id="MBP5857952.1"/>
    </source>
</evidence>
<organism evidence="2 3">
    <name type="scientific">Marivibrio halodurans</name>
    <dbReference type="NCBI Taxonomy" id="2039722"/>
    <lineage>
        <taxon>Bacteria</taxon>
        <taxon>Pseudomonadati</taxon>
        <taxon>Pseudomonadota</taxon>
        <taxon>Alphaproteobacteria</taxon>
        <taxon>Rhodospirillales</taxon>
        <taxon>Rhodospirillaceae</taxon>
        <taxon>Marivibrio</taxon>
    </lineage>
</organism>
<dbReference type="Gene3D" id="3.30.200.20">
    <property type="entry name" value="Phosphorylase Kinase, domain 1"/>
    <property type="match status" value="1"/>
</dbReference>
<accession>A0A8J7V3H6</accession>
<evidence type="ECO:0000256" key="1">
    <source>
        <dbReference type="ARBA" id="ARBA00009460"/>
    </source>
</evidence>
<reference evidence="2" key="1">
    <citation type="submission" date="2021-04" db="EMBL/GenBank/DDBJ databases">
        <authorList>
            <person name="Zhang D.-C."/>
        </authorList>
    </citation>
    <scope>NUCLEOTIDE SEQUENCE</scope>
    <source>
        <strain evidence="2">CGMCC 1.15697</strain>
    </source>
</reference>
<dbReference type="InterPro" id="IPR016477">
    <property type="entry name" value="Fructo-/Ketosamine-3-kinase"/>
</dbReference>
<dbReference type="EMBL" id="JAGMWN010000006">
    <property type="protein sequence ID" value="MBP5857952.1"/>
    <property type="molecule type" value="Genomic_DNA"/>
</dbReference>
<dbReference type="RefSeq" id="WP_210682544.1">
    <property type="nucleotide sequence ID" value="NZ_JAGMWN010000006.1"/>
</dbReference>
<comment type="similarity">
    <text evidence="1">Belongs to the fructosamine kinase family.</text>
</comment>
<dbReference type="SUPFAM" id="SSF56112">
    <property type="entry name" value="Protein kinase-like (PK-like)"/>
    <property type="match status" value="1"/>
</dbReference>
<protein>
    <submittedName>
        <fullName evidence="2">Fructosamine kinase family protein</fullName>
    </submittedName>
</protein>
<name>A0A8J7V3H6_9PROT</name>
<dbReference type="GO" id="GO:0016301">
    <property type="term" value="F:kinase activity"/>
    <property type="evidence" value="ECO:0007669"/>
    <property type="project" value="UniProtKB-KW"/>
</dbReference>
<keyword evidence="2" id="KW-0808">Transferase</keyword>
<dbReference type="Gene3D" id="3.90.1200.10">
    <property type="match status" value="1"/>
</dbReference>
<dbReference type="PANTHER" id="PTHR12149:SF8">
    <property type="entry name" value="PROTEIN-RIBULOSAMINE 3-KINASE"/>
    <property type="match status" value="1"/>
</dbReference>
<keyword evidence="2" id="KW-0418">Kinase</keyword>
<dbReference type="AlphaFoldDB" id="A0A8J7V3H6"/>
<dbReference type="Proteomes" id="UP000672602">
    <property type="component" value="Unassembled WGS sequence"/>
</dbReference>
<proteinExistence type="inferred from homology"/>
<dbReference type="InterPro" id="IPR011009">
    <property type="entry name" value="Kinase-like_dom_sf"/>
</dbReference>
<sequence>MTRDGDTTGAPLARALEEALGEVPAAMRALGAGAAGQVLLLEMAGGRRLVAKTAGTIGSDAAGRLDREGWMLRELARLSDLPVPAVHHAAPGLLIMDHVAGGGAITRAAEIDAADHIAALHAVRGEAFGLARDTLIGPLDQPNGWAARWLDFYAERRLLPFGRAALEAGGIGAETMTRIERLTARLDRYLEEPPHPSLIHGDLWGGNVIVAPADGRERITGFIDPAIHYAHPEVELAFTTLFGTFGGTFFARYAEHRPIAPGFHDIRRDLYLLYPLLVHATLFGAGYGRRADAILRRAVG</sequence>